<feature type="compositionally biased region" description="Low complexity" evidence="1">
    <location>
        <begin position="102"/>
        <end position="128"/>
    </location>
</feature>
<feature type="region of interest" description="Disordered" evidence="1">
    <location>
        <begin position="94"/>
        <end position="141"/>
    </location>
</feature>
<dbReference type="RefSeq" id="YP_009012648.1">
    <property type="nucleotide sequence ID" value="NC_023694.1"/>
</dbReference>
<keyword evidence="3" id="KW-1185">Reference proteome</keyword>
<proteinExistence type="predicted"/>
<name>D4P7T5_9CAUD</name>
<dbReference type="GeneID" id="18559777"/>
<feature type="region of interest" description="Disordered" evidence="1">
    <location>
        <begin position="1"/>
        <end position="30"/>
    </location>
</feature>
<dbReference type="EMBL" id="GU580942">
    <property type="protein sequence ID" value="ADD81065.1"/>
    <property type="molecule type" value="Genomic_DNA"/>
</dbReference>
<sequence length="225" mass="24855">MEDYPSNSQKPKAAKKPVAGQEGKDEQKKVVKQITVGEVTRRKKPLGRRVMETFGGSDAQSVGAYIVQDVLLPAAKDMVADAVSQGIEKMLFGEARGRRGRSSAPSRPAGSGYTSYNSYSPNNRYSVNPGHRPEPRREMSHRGRALHHFDEIVLDSRAEAMEVLENLDAMTQEYGTASVSDLYNMVGITPSFTDEKWGWVDMRAATVRHISGGYLLDLPRPENIG</sequence>
<evidence type="ECO:0000256" key="1">
    <source>
        <dbReference type="SAM" id="MobiDB-lite"/>
    </source>
</evidence>
<reference evidence="2 3" key="1">
    <citation type="journal article" date="2011" name="Appl. Environ. Microbiol.">
        <title>Genomic and functional analyses of Rhodococcus equi phages ReqiPepy6, ReqiPoco6, ReqiPine5, and ReqiDocB7.</title>
        <authorList>
            <person name="Summer E.J."/>
            <person name="Liu M."/>
            <person name="Gill J.J."/>
            <person name="Grant M."/>
            <person name="Chan-Cortes T.N."/>
            <person name="Ferguson L."/>
            <person name="Janes C."/>
            <person name="Lange K."/>
            <person name="Bertoli M."/>
            <person name="Moore C."/>
            <person name="Orchard R.C."/>
            <person name="Cohen N."/>
            <person name="Young R."/>
        </authorList>
    </citation>
    <scope>NUCLEOTIDE SEQUENCE [LARGE SCALE GENOMIC DNA]</scope>
</reference>
<feature type="compositionally biased region" description="Basic and acidic residues" evidence="1">
    <location>
        <begin position="131"/>
        <end position="141"/>
    </location>
</feature>
<dbReference type="OrthoDB" id="21998at10239"/>
<protein>
    <submittedName>
        <fullName evidence="2">Gp067</fullName>
    </submittedName>
</protein>
<gene>
    <name evidence="2" type="ORF">Poco6gene067</name>
</gene>
<evidence type="ECO:0000313" key="2">
    <source>
        <dbReference type="EMBL" id="ADD81065.1"/>
    </source>
</evidence>
<dbReference type="KEGG" id="vg:18559777"/>
<accession>D4P7T5</accession>
<organism evidence="2 3">
    <name type="scientific">Rhodococcus phage ReqiPoco6</name>
    <dbReference type="NCBI Taxonomy" id="691964"/>
    <lineage>
        <taxon>Viruses</taxon>
        <taxon>Duplodnaviria</taxon>
        <taxon>Heunggongvirae</taxon>
        <taxon>Uroviricota</taxon>
        <taxon>Caudoviricetes</taxon>
        <taxon>Pepyhexavirus</taxon>
        <taxon>Pepyhexavirus poco6</taxon>
    </lineage>
</organism>
<dbReference type="Proteomes" id="UP000001057">
    <property type="component" value="Segment"/>
</dbReference>
<evidence type="ECO:0000313" key="3">
    <source>
        <dbReference type="Proteomes" id="UP000001057"/>
    </source>
</evidence>
<feature type="compositionally biased region" description="Polar residues" evidence="1">
    <location>
        <begin position="1"/>
        <end position="10"/>
    </location>
</feature>